<gene>
    <name evidence="1" type="ORF">ACFFH4_18415</name>
</gene>
<organism evidence="1 2">
    <name type="scientific">Halalkalibacter alkalisediminis</name>
    <dbReference type="NCBI Taxonomy" id="935616"/>
    <lineage>
        <taxon>Bacteria</taxon>
        <taxon>Bacillati</taxon>
        <taxon>Bacillota</taxon>
        <taxon>Bacilli</taxon>
        <taxon>Bacillales</taxon>
        <taxon>Bacillaceae</taxon>
        <taxon>Halalkalibacter</taxon>
    </lineage>
</organism>
<dbReference type="Gene3D" id="1.10.287.1080">
    <property type="entry name" value="MazG-like"/>
    <property type="match status" value="1"/>
</dbReference>
<dbReference type="Pfam" id="PF01503">
    <property type="entry name" value="PRA-PH"/>
    <property type="match status" value="1"/>
</dbReference>
<dbReference type="RefSeq" id="WP_273848024.1">
    <property type="nucleotide sequence ID" value="NZ_JAQQWT010000045.1"/>
</dbReference>
<sequence length="108" mass="12689">MPTYNKLVRDRIPEIIQKTGKNFRRDVLDARTYEKELKVKLQEEVEELLRASTKEELVEEMADLMEVVYALGQYAGVEPSEIERVREDKLANRGGFKERIFLIDVEDD</sequence>
<evidence type="ECO:0000313" key="1">
    <source>
        <dbReference type="EMBL" id="MFC0560928.1"/>
    </source>
</evidence>
<keyword evidence="2" id="KW-1185">Reference proteome</keyword>
<proteinExistence type="predicted"/>
<evidence type="ECO:0000313" key="2">
    <source>
        <dbReference type="Proteomes" id="UP001589833"/>
    </source>
</evidence>
<comment type="caution">
    <text evidence="1">The sequence shown here is derived from an EMBL/GenBank/DDBJ whole genome shotgun (WGS) entry which is preliminary data.</text>
</comment>
<name>A0ABV6NLE1_9BACI</name>
<reference evidence="1 2" key="1">
    <citation type="submission" date="2024-09" db="EMBL/GenBank/DDBJ databases">
        <authorList>
            <person name="Sun Q."/>
            <person name="Mori K."/>
        </authorList>
    </citation>
    <scope>NUCLEOTIDE SEQUENCE [LARGE SCALE GENOMIC DNA]</scope>
    <source>
        <strain evidence="1 2">NCAIM B.02301</strain>
    </source>
</reference>
<dbReference type="SUPFAM" id="SSF101386">
    <property type="entry name" value="all-alpha NTP pyrophosphatases"/>
    <property type="match status" value="1"/>
</dbReference>
<dbReference type="InterPro" id="IPR038735">
    <property type="entry name" value="MSMEG_1276-like_NTP-PPase_dom"/>
</dbReference>
<dbReference type="Proteomes" id="UP001589833">
    <property type="component" value="Unassembled WGS sequence"/>
</dbReference>
<dbReference type="InterPro" id="IPR021130">
    <property type="entry name" value="PRib-ATP_PPHydrolase-like"/>
</dbReference>
<dbReference type="EMBL" id="JBHLTR010000049">
    <property type="protein sequence ID" value="MFC0560928.1"/>
    <property type="molecule type" value="Genomic_DNA"/>
</dbReference>
<dbReference type="CDD" id="cd11532">
    <property type="entry name" value="NTP-PPase_COG4997"/>
    <property type="match status" value="1"/>
</dbReference>
<protein>
    <submittedName>
        <fullName evidence="1">MazG-like family protein</fullName>
    </submittedName>
</protein>
<accession>A0ABV6NLE1</accession>